<evidence type="ECO:0000256" key="3">
    <source>
        <dbReference type="ARBA" id="ARBA00022475"/>
    </source>
</evidence>
<evidence type="ECO:0000259" key="12">
    <source>
        <dbReference type="Pfam" id="PF12019"/>
    </source>
</evidence>
<evidence type="ECO:0000256" key="10">
    <source>
        <dbReference type="ARBA" id="ARBA00030775"/>
    </source>
</evidence>
<dbReference type="RefSeq" id="WP_092789780.1">
    <property type="nucleotide sequence ID" value="NZ_DASWWU010000001.1"/>
</dbReference>
<proteinExistence type="inferred from homology"/>
<dbReference type="Gene3D" id="3.55.40.10">
    <property type="entry name" value="minor pseudopilin epsh domain"/>
    <property type="match status" value="1"/>
</dbReference>
<name>A0A1H6JLK7_9GAMM</name>
<keyword evidence="14" id="KW-1185">Reference proteome</keyword>
<dbReference type="InterPro" id="IPR045584">
    <property type="entry name" value="Pilin-like"/>
</dbReference>
<gene>
    <name evidence="13" type="ORF">SAMN05660691_00478</name>
</gene>
<accession>A0A1H6JLK7</accession>
<reference evidence="14" key="1">
    <citation type="submission" date="2016-10" db="EMBL/GenBank/DDBJ databases">
        <authorList>
            <person name="Varghese N."/>
            <person name="Submissions S."/>
        </authorList>
    </citation>
    <scope>NUCLEOTIDE SEQUENCE [LARGE SCALE GENOMIC DNA]</scope>
    <source>
        <strain evidence="14">DSM 17616</strain>
    </source>
</reference>
<evidence type="ECO:0000313" key="13">
    <source>
        <dbReference type="EMBL" id="SEH60645.1"/>
    </source>
</evidence>
<dbReference type="STRING" id="173990.SAMN05660691_00478"/>
<dbReference type="AlphaFoldDB" id="A0A1H6JLK7"/>
<evidence type="ECO:0000256" key="5">
    <source>
        <dbReference type="ARBA" id="ARBA00022519"/>
    </source>
</evidence>
<sequence>MITAERKKHPDTIWLLKLQCGFTLVELMVTVAVLAIVMAVAVPSFTNLINSNRLTAQANEVLAALILARTEAIKRNESIVFCHSTDGENCSVPPAAGWQGWLVRGTTDVTAVATGIIHSARFVVLSSSNVANAAIDGVGHSVRFSPQGLLRSGNGNNPLNGVLRICLPDMQITQNSRDLEMRSGGRTRVVSISPGQNCPVPANPA</sequence>
<comment type="similarity">
    <text evidence="9">Belongs to the GSP H family.</text>
</comment>
<feature type="domain" description="General secretion pathway GspH" evidence="12">
    <location>
        <begin position="57"/>
        <end position="185"/>
    </location>
</feature>
<dbReference type="EMBL" id="FNXF01000001">
    <property type="protein sequence ID" value="SEH60645.1"/>
    <property type="molecule type" value="Genomic_DNA"/>
</dbReference>
<evidence type="ECO:0000256" key="11">
    <source>
        <dbReference type="SAM" id="Phobius"/>
    </source>
</evidence>
<dbReference type="NCBIfam" id="TIGR02532">
    <property type="entry name" value="IV_pilin_GFxxxE"/>
    <property type="match status" value="1"/>
</dbReference>
<evidence type="ECO:0000256" key="8">
    <source>
        <dbReference type="ARBA" id="ARBA00023136"/>
    </source>
</evidence>
<keyword evidence="6 11" id="KW-0812">Transmembrane</keyword>
<evidence type="ECO:0000256" key="9">
    <source>
        <dbReference type="ARBA" id="ARBA00025772"/>
    </source>
</evidence>
<comment type="subcellular location">
    <subcellularLocation>
        <location evidence="1">Cell inner membrane</location>
        <topology evidence="1">Single-pass membrane protein</topology>
    </subcellularLocation>
</comment>
<evidence type="ECO:0000313" key="14">
    <source>
        <dbReference type="Proteomes" id="UP000199371"/>
    </source>
</evidence>
<dbReference type="Pfam" id="PF07963">
    <property type="entry name" value="N_methyl"/>
    <property type="match status" value="1"/>
</dbReference>
<dbReference type="GO" id="GO:0005886">
    <property type="term" value="C:plasma membrane"/>
    <property type="evidence" value="ECO:0007669"/>
    <property type="project" value="UniProtKB-SubCell"/>
</dbReference>
<feature type="transmembrane region" description="Helical" evidence="11">
    <location>
        <begin position="21"/>
        <end position="42"/>
    </location>
</feature>
<protein>
    <recommendedName>
        <fullName evidence="2">Type II secretion system protein H</fullName>
    </recommendedName>
    <alternativeName>
        <fullName evidence="10">General secretion pathway protein H</fullName>
    </alternativeName>
</protein>
<keyword evidence="7 11" id="KW-1133">Transmembrane helix</keyword>
<keyword evidence="4" id="KW-0488">Methylation</keyword>
<keyword evidence="3" id="KW-1003">Cell membrane</keyword>
<dbReference type="GO" id="GO:0015628">
    <property type="term" value="P:protein secretion by the type II secretion system"/>
    <property type="evidence" value="ECO:0007669"/>
    <property type="project" value="InterPro"/>
</dbReference>
<evidence type="ECO:0000256" key="7">
    <source>
        <dbReference type="ARBA" id="ARBA00022989"/>
    </source>
</evidence>
<dbReference type="InterPro" id="IPR022346">
    <property type="entry name" value="T2SS_GspH"/>
</dbReference>
<keyword evidence="5" id="KW-0997">Cell inner membrane</keyword>
<evidence type="ECO:0000256" key="1">
    <source>
        <dbReference type="ARBA" id="ARBA00004377"/>
    </source>
</evidence>
<dbReference type="Proteomes" id="UP000199371">
    <property type="component" value="Unassembled WGS sequence"/>
</dbReference>
<dbReference type="GO" id="GO:0015627">
    <property type="term" value="C:type II protein secretion system complex"/>
    <property type="evidence" value="ECO:0007669"/>
    <property type="project" value="InterPro"/>
</dbReference>
<evidence type="ECO:0000256" key="2">
    <source>
        <dbReference type="ARBA" id="ARBA00021549"/>
    </source>
</evidence>
<dbReference type="SUPFAM" id="SSF54523">
    <property type="entry name" value="Pili subunits"/>
    <property type="match status" value="1"/>
</dbReference>
<keyword evidence="8 11" id="KW-0472">Membrane</keyword>
<evidence type="ECO:0000256" key="6">
    <source>
        <dbReference type="ARBA" id="ARBA00022692"/>
    </source>
</evidence>
<dbReference type="InterPro" id="IPR012902">
    <property type="entry name" value="N_methyl_site"/>
</dbReference>
<organism evidence="13 14">
    <name type="scientific">Rheinheimera pacifica</name>
    <dbReference type="NCBI Taxonomy" id="173990"/>
    <lineage>
        <taxon>Bacteria</taxon>
        <taxon>Pseudomonadati</taxon>
        <taxon>Pseudomonadota</taxon>
        <taxon>Gammaproteobacteria</taxon>
        <taxon>Chromatiales</taxon>
        <taxon>Chromatiaceae</taxon>
        <taxon>Rheinheimera</taxon>
    </lineage>
</organism>
<dbReference type="Pfam" id="PF12019">
    <property type="entry name" value="GspH"/>
    <property type="match status" value="1"/>
</dbReference>
<evidence type="ECO:0000256" key="4">
    <source>
        <dbReference type="ARBA" id="ARBA00022481"/>
    </source>
</evidence>